<dbReference type="Pfam" id="PF01379">
    <property type="entry name" value="Porphobil_deam"/>
    <property type="match status" value="1"/>
</dbReference>
<dbReference type="GO" id="GO:0005737">
    <property type="term" value="C:cytoplasm"/>
    <property type="evidence" value="ECO:0007669"/>
    <property type="project" value="UniProtKB-UniRule"/>
</dbReference>
<dbReference type="PANTHER" id="PTHR11557">
    <property type="entry name" value="PORPHOBILINOGEN DEAMINASE"/>
    <property type="match status" value="1"/>
</dbReference>
<dbReference type="GO" id="GO:0004418">
    <property type="term" value="F:hydroxymethylbilane synthase activity"/>
    <property type="evidence" value="ECO:0007669"/>
    <property type="project" value="UniProtKB-UniRule"/>
</dbReference>
<evidence type="ECO:0000256" key="1">
    <source>
        <dbReference type="ARBA" id="ARBA00002869"/>
    </source>
</evidence>
<dbReference type="InterPro" id="IPR000860">
    <property type="entry name" value="HemC"/>
</dbReference>
<feature type="domain" description="Porphobilinogen deaminase N-terminal" evidence="8">
    <location>
        <begin position="38"/>
        <end position="243"/>
    </location>
</feature>
<dbReference type="InterPro" id="IPR022419">
    <property type="entry name" value="Porphobilin_deaminase_cofac_BS"/>
</dbReference>
<comment type="cofactor">
    <cofactor evidence="7">
        <name>dipyrromethane</name>
        <dbReference type="ChEBI" id="CHEBI:60342"/>
    </cofactor>
    <text evidence="7">Binds 1 dipyrromethane group covalently.</text>
</comment>
<reference evidence="10 11" key="1">
    <citation type="submission" date="2016-10" db="EMBL/GenBank/DDBJ databases">
        <authorList>
            <person name="de Groot N.N."/>
        </authorList>
    </citation>
    <scope>NUCLEOTIDE SEQUENCE [LARGE SCALE GENOMIC DNA]</scope>
    <source>
        <strain evidence="10 11">DSM 1283</strain>
    </source>
</reference>
<dbReference type="Gene3D" id="3.40.190.10">
    <property type="entry name" value="Periplasmic binding protein-like II"/>
    <property type="match status" value="2"/>
</dbReference>
<dbReference type="SUPFAM" id="SSF53850">
    <property type="entry name" value="Periplasmic binding protein-like II"/>
    <property type="match status" value="1"/>
</dbReference>
<dbReference type="PANTHER" id="PTHR11557:SF0">
    <property type="entry name" value="PORPHOBILINOGEN DEAMINASE"/>
    <property type="match status" value="1"/>
</dbReference>
<gene>
    <name evidence="7" type="primary">hemC</name>
    <name evidence="10" type="ORF">SAMN04489757_12261</name>
</gene>
<dbReference type="PROSITE" id="PS00533">
    <property type="entry name" value="PORPHOBILINOGEN_DEAM"/>
    <property type="match status" value="1"/>
</dbReference>
<keyword evidence="5 7" id="KW-0627">Porphyrin biosynthesis</keyword>
<evidence type="ECO:0000313" key="11">
    <source>
        <dbReference type="Proteomes" id="UP000198806"/>
    </source>
</evidence>
<evidence type="ECO:0000256" key="7">
    <source>
        <dbReference type="HAMAP-Rule" id="MF_00260"/>
    </source>
</evidence>
<comment type="similarity">
    <text evidence="3 7">Belongs to the HMBS family.</text>
</comment>
<comment type="pathway">
    <text evidence="2">Porphyrin-containing compound metabolism; protoporphyrin-IX biosynthesis; coproporphyrinogen-III from 5-aminolevulinate: step 2/4.</text>
</comment>
<dbReference type="EC" id="2.5.1.61" evidence="7"/>
<sequence>MKNKFFHKMNFIYLANIVPATLCRPWKGKIIIMKKQKIVVGSRDSKLAVMQTELVMQEIRRYNPEIELELITLKTTGDLILDQSLDKIGGKGLFVKELDQALLDGRIDIAIHSLKDMPMEENEELPIVALPKRGDARDVLVLPEGCEYIENEEALFYQNIGSSSERRKLQIQKLMPGAGTSSVRGNVITRLAKLDRGEYTSLILAAAGLQRVGLPHRISRYFSVEEMIPAAGQGILSIQARRDLNVDFLHKIKDDNTTYAALAERSFVRTLDGGCSSPIAAHATVEGEELKLIGLYYNEKTTEHRVATVADRKERAEIAGEQLALRLRGEIG</sequence>
<evidence type="ECO:0000256" key="5">
    <source>
        <dbReference type="ARBA" id="ARBA00023244"/>
    </source>
</evidence>
<dbReference type="Gene3D" id="3.30.160.40">
    <property type="entry name" value="Porphobilinogen deaminase, C-terminal domain"/>
    <property type="match status" value="1"/>
</dbReference>
<evidence type="ECO:0000256" key="2">
    <source>
        <dbReference type="ARBA" id="ARBA00004735"/>
    </source>
</evidence>
<dbReference type="HAMAP" id="MF_00260">
    <property type="entry name" value="Porphobil_deam"/>
    <property type="match status" value="1"/>
</dbReference>
<dbReference type="Proteomes" id="UP000198806">
    <property type="component" value="Unassembled WGS sequence"/>
</dbReference>
<dbReference type="InterPro" id="IPR022418">
    <property type="entry name" value="Porphobilinogen_deaminase_C"/>
</dbReference>
<comment type="subunit">
    <text evidence="7">Monomer.</text>
</comment>
<dbReference type="FunFam" id="3.40.190.10:FF:000004">
    <property type="entry name" value="Porphobilinogen deaminase"/>
    <property type="match status" value="1"/>
</dbReference>
<dbReference type="CDD" id="cd13647">
    <property type="entry name" value="PBP2_PBGD_2"/>
    <property type="match status" value="1"/>
</dbReference>
<comment type="miscellaneous">
    <text evidence="7">The porphobilinogen subunits are added to the dipyrromethane group.</text>
</comment>
<evidence type="ECO:0000256" key="6">
    <source>
        <dbReference type="ARBA" id="ARBA00048169"/>
    </source>
</evidence>
<feature type="modified residue" description="S-(dipyrrolylmethanemethyl)cysteine" evidence="7">
    <location>
        <position position="275"/>
    </location>
</feature>
<keyword evidence="4 7" id="KW-0808">Transferase</keyword>
<evidence type="ECO:0000256" key="4">
    <source>
        <dbReference type="ARBA" id="ARBA00022679"/>
    </source>
</evidence>
<comment type="catalytic activity">
    <reaction evidence="6 7">
        <text>4 porphobilinogen + H2O = hydroxymethylbilane + 4 NH4(+)</text>
        <dbReference type="Rhea" id="RHEA:13185"/>
        <dbReference type="ChEBI" id="CHEBI:15377"/>
        <dbReference type="ChEBI" id="CHEBI:28938"/>
        <dbReference type="ChEBI" id="CHEBI:57845"/>
        <dbReference type="ChEBI" id="CHEBI:58126"/>
        <dbReference type="EC" id="2.5.1.61"/>
    </reaction>
</comment>
<feature type="domain" description="Porphobilinogen deaminase C-terminal" evidence="9">
    <location>
        <begin position="259"/>
        <end position="327"/>
    </location>
</feature>
<organism evidence="10 11">
    <name type="scientific">Anaerocolumna aminovalerica</name>
    <dbReference type="NCBI Taxonomy" id="1527"/>
    <lineage>
        <taxon>Bacteria</taxon>
        <taxon>Bacillati</taxon>
        <taxon>Bacillota</taxon>
        <taxon>Clostridia</taxon>
        <taxon>Lachnospirales</taxon>
        <taxon>Lachnospiraceae</taxon>
        <taxon>Anaerocolumna</taxon>
    </lineage>
</organism>
<dbReference type="PRINTS" id="PR00151">
    <property type="entry name" value="PORPHBDMNASE"/>
</dbReference>
<evidence type="ECO:0000313" key="10">
    <source>
        <dbReference type="EMBL" id="SFO39593.1"/>
    </source>
</evidence>
<dbReference type="STRING" id="1527.SAMN04489757_12261"/>
<accession>A0A1I5GUM9</accession>
<protein>
    <recommendedName>
        <fullName evidence="7">Porphobilinogen deaminase</fullName>
        <shortName evidence="7">PBG</shortName>
        <ecNumber evidence="7">2.5.1.61</ecNumber>
    </recommendedName>
    <alternativeName>
        <fullName evidence="7">Hydroxymethylbilane synthase</fullName>
        <shortName evidence="7">HMBS</shortName>
    </alternativeName>
    <alternativeName>
        <fullName evidence="7">Pre-uroporphyrinogen synthase</fullName>
    </alternativeName>
</protein>
<dbReference type="SUPFAM" id="SSF54782">
    <property type="entry name" value="Porphobilinogen deaminase (hydroxymethylbilane synthase), C-terminal domain"/>
    <property type="match status" value="1"/>
</dbReference>
<dbReference type="PIRSF" id="PIRSF001438">
    <property type="entry name" value="4pyrrol_synth_OHMeBilane_synth"/>
    <property type="match status" value="1"/>
</dbReference>
<keyword evidence="11" id="KW-1185">Reference proteome</keyword>
<proteinExistence type="inferred from homology"/>
<evidence type="ECO:0000259" key="8">
    <source>
        <dbReference type="Pfam" id="PF01379"/>
    </source>
</evidence>
<dbReference type="InterPro" id="IPR022417">
    <property type="entry name" value="Porphobilin_deaminase_N"/>
</dbReference>
<dbReference type="InterPro" id="IPR036803">
    <property type="entry name" value="Porphobilinogen_deaminase_C_sf"/>
</dbReference>
<evidence type="ECO:0000259" key="9">
    <source>
        <dbReference type="Pfam" id="PF03900"/>
    </source>
</evidence>
<dbReference type="Pfam" id="PF03900">
    <property type="entry name" value="Porphobil_deamC"/>
    <property type="match status" value="1"/>
</dbReference>
<dbReference type="AlphaFoldDB" id="A0A1I5GUM9"/>
<dbReference type="GO" id="GO:0006782">
    <property type="term" value="P:protoporphyrinogen IX biosynthetic process"/>
    <property type="evidence" value="ECO:0007669"/>
    <property type="project" value="UniProtKB-UniRule"/>
</dbReference>
<name>A0A1I5GUM9_9FIRM</name>
<dbReference type="EMBL" id="FOWD01000022">
    <property type="protein sequence ID" value="SFO39593.1"/>
    <property type="molecule type" value="Genomic_DNA"/>
</dbReference>
<evidence type="ECO:0000256" key="3">
    <source>
        <dbReference type="ARBA" id="ARBA00005638"/>
    </source>
</evidence>
<dbReference type="NCBIfam" id="TIGR00212">
    <property type="entry name" value="hemC"/>
    <property type="match status" value="1"/>
</dbReference>
<comment type="function">
    <text evidence="1 7">Tetrapolymerization of the monopyrrole PBG into the hydroxymethylbilane pre-uroporphyrinogen in several discrete steps.</text>
</comment>